<dbReference type="Proteomes" id="UP000807716">
    <property type="component" value="Unassembled WGS sequence"/>
</dbReference>
<sequence>MVHDARTVSLEARRVTEITRHKPIQQRGLDPQHQPMMVSLTRPLIVALVCLVALTTAQETQEKADPKSVTQELASSPNNSPVIPADASIPPAFRAICYRCTPPCSHGRCCNGAQCCYIGGIGCRCCV</sequence>
<feature type="region of interest" description="Disordered" evidence="1">
    <location>
        <begin position="61"/>
        <end position="81"/>
    </location>
</feature>
<evidence type="ECO:0000256" key="1">
    <source>
        <dbReference type="SAM" id="MobiDB-lite"/>
    </source>
</evidence>
<name>A0A9P6TZQ8_9FUNG</name>
<dbReference type="AlphaFoldDB" id="A0A9P6TZQ8"/>
<evidence type="ECO:0000313" key="2">
    <source>
        <dbReference type="EMBL" id="KAG0254183.1"/>
    </source>
</evidence>
<proteinExistence type="predicted"/>
<accession>A0A9P6TZQ8</accession>
<dbReference type="EMBL" id="JAAAJB010000533">
    <property type="protein sequence ID" value="KAG0254183.1"/>
    <property type="molecule type" value="Genomic_DNA"/>
</dbReference>
<evidence type="ECO:0000313" key="3">
    <source>
        <dbReference type="Proteomes" id="UP000807716"/>
    </source>
</evidence>
<organism evidence="2 3">
    <name type="scientific">Actinomortierella ambigua</name>
    <dbReference type="NCBI Taxonomy" id="1343610"/>
    <lineage>
        <taxon>Eukaryota</taxon>
        <taxon>Fungi</taxon>
        <taxon>Fungi incertae sedis</taxon>
        <taxon>Mucoromycota</taxon>
        <taxon>Mortierellomycotina</taxon>
        <taxon>Mortierellomycetes</taxon>
        <taxon>Mortierellales</taxon>
        <taxon>Mortierellaceae</taxon>
        <taxon>Actinomortierella</taxon>
    </lineage>
</organism>
<reference evidence="2" key="1">
    <citation type="journal article" date="2020" name="Fungal Divers.">
        <title>Resolving the Mortierellaceae phylogeny through synthesis of multi-gene phylogenetics and phylogenomics.</title>
        <authorList>
            <person name="Vandepol N."/>
            <person name="Liber J."/>
            <person name="Desiro A."/>
            <person name="Na H."/>
            <person name="Kennedy M."/>
            <person name="Barry K."/>
            <person name="Grigoriev I.V."/>
            <person name="Miller A.N."/>
            <person name="O'Donnell K."/>
            <person name="Stajich J.E."/>
            <person name="Bonito G."/>
        </authorList>
    </citation>
    <scope>NUCLEOTIDE SEQUENCE</scope>
    <source>
        <strain evidence="2">BC1065</strain>
    </source>
</reference>
<keyword evidence="3" id="KW-1185">Reference proteome</keyword>
<gene>
    <name evidence="2" type="ORF">DFQ27_007005</name>
</gene>
<feature type="compositionally biased region" description="Polar residues" evidence="1">
    <location>
        <begin position="68"/>
        <end position="81"/>
    </location>
</feature>
<comment type="caution">
    <text evidence="2">The sequence shown here is derived from an EMBL/GenBank/DDBJ whole genome shotgun (WGS) entry which is preliminary data.</text>
</comment>
<protein>
    <submittedName>
        <fullName evidence="2">Uncharacterized protein</fullName>
    </submittedName>
</protein>